<evidence type="ECO:0000313" key="3">
    <source>
        <dbReference type="Proteomes" id="UP000811619"/>
    </source>
</evidence>
<accession>A0A8K0JH81</accession>
<comment type="caution">
    <text evidence="2">The sequence shown here is derived from an EMBL/GenBank/DDBJ whole genome shotgun (WGS) entry which is preliminary data.</text>
</comment>
<sequence>MDLVYGEAVARCAKSLTRSKKWHVMALWQYTRFTHDIRFIFGPPPPSQQSTRPSDSSNRVLYLDSRLEAP</sequence>
<dbReference type="EMBL" id="SRPY01000063">
    <property type="protein sequence ID" value="KAG5929311.1"/>
    <property type="molecule type" value="Genomic_DNA"/>
</dbReference>
<dbReference type="AlphaFoldDB" id="A0A8K0JH81"/>
<gene>
    <name evidence="2" type="ORF">E4U42_006292</name>
</gene>
<evidence type="ECO:0000256" key="1">
    <source>
        <dbReference type="SAM" id="MobiDB-lite"/>
    </source>
</evidence>
<reference evidence="2" key="1">
    <citation type="journal article" date="2020" name="bioRxiv">
        <title>Whole genome comparisons of ergot fungi reveals the divergence and evolution of species within the genus Claviceps are the result of varying mechanisms driving genome evolution and host range expansion.</title>
        <authorList>
            <person name="Wyka S.A."/>
            <person name="Mondo S.J."/>
            <person name="Liu M."/>
            <person name="Dettman J."/>
            <person name="Nalam V."/>
            <person name="Broders K.D."/>
        </authorList>
    </citation>
    <scope>NUCLEOTIDE SEQUENCE</scope>
    <source>
        <strain evidence="2">CCC 489</strain>
    </source>
</reference>
<protein>
    <submittedName>
        <fullName evidence="2">Uncharacterized protein</fullName>
    </submittedName>
</protein>
<name>A0A8K0JH81_9HYPO</name>
<keyword evidence="3" id="KW-1185">Reference proteome</keyword>
<feature type="region of interest" description="Disordered" evidence="1">
    <location>
        <begin position="43"/>
        <end position="70"/>
    </location>
</feature>
<proteinExistence type="predicted"/>
<evidence type="ECO:0000313" key="2">
    <source>
        <dbReference type="EMBL" id="KAG5929311.1"/>
    </source>
</evidence>
<feature type="compositionally biased region" description="Low complexity" evidence="1">
    <location>
        <begin position="48"/>
        <end position="57"/>
    </location>
</feature>
<dbReference type="Proteomes" id="UP000811619">
    <property type="component" value="Unassembled WGS sequence"/>
</dbReference>
<organism evidence="2 3">
    <name type="scientific">Claviceps africana</name>
    <dbReference type="NCBI Taxonomy" id="83212"/>
    <lineage>
        <taxon>Eukaryota</taxon>
        <taxon>Fungi</taxon>
        <taxon>Dikarya</taxon>
        <taxon>Ascomycota</taxon>
        <taxon>Pezizomycotina</taxon>
        <taxon>Sordariomycetes</taxon>
        <taxon>Hypocreomycetidae</taxon>
        <taxon>Hypocreales</taxon>
        <taxon>Clavicipitaceae</taxon>
        <taxon>Claviceps</taxon>
    </lineage>
</organism>